<sequence length="220" mass="25746">MSPNKLQSRQVHRKKYRTDKKSNVTTKKMKIDESQMTDSPYNMAISNTETKVLSKAEKERIRYKTDDEFKARKTDELKRKYWENKGIRSKKICSGIEKYEENETYRKNMIQAGIQKYKADEDYRNDLIQAGIQKYKEDHEYREKLKQASVQNTSPSKNHAKGDILRFSESVENLLGERASDLLINAIALSKSSSETSQSFFDGHFNSRARREKYDTICDG</sequence>
<evidence type="ECO:0000313" key="3">
    <source>
        <dbReference type="Proteomes" id="UP000507470"/>
    </source>
</evidence>
<organism evidence="2 3">
    <name type="scientific">Mytilus coruscus</name>
    <name type="common">Sea mussel</name>
    <dbReference type="NCBI Taxonomy" id="42192"/>
    <lineage>
        <taxon>Eukaryota</taxon>
        <taxon>Metazoa</taxon>
        <taxon>Spiralia</taxon>
        <taxon>Lophotrochozoa</taxon>
        <taxon>Mollusca</taxon>
        <taxon>Bivalvia</taxon>
        <taxon>Autobranchia</taxon>
        <taxon>Pteriomorphia</taxon>
        <taxon>Mytilida</taxon>
        <taxon>Mytiloidea</taxon>
        <taxon>Mytilidae</taxon>
        <taxon>Mytilinae</taxon>
        <taxon>Mytilus</taxon>
    </lineage>
</organism>
<proteinExistence type="predicted"/>
<accession>A0A6J8CNU1</accession>
<dbReference type="OrthoDB" id="6137149at2759"/>
<gene>
    <name evidence="2" type="ORF">MCOR_31067</name>
</gene>
<keyword evidence="3" id="KW-1185">Reference proteome</keyword>
<name>A0A6J8CNU1_MYTCO</name>
<dbReference type="Proteomes" id="UP000507470">
    <property type="component" value="Unassembled WGS sequence"/>
</dbReference>
<evidence type="ECO:0000256" key="1">
    <source>
        <dbReference type="SAM" id="MobiDB-lite"/>
    </source>
</evidence>
<feature type="region of interest" description="Disordered" evidence="1">
    <location>
        <begin position="1"/>
        <end position="25"/>
    </location>
</feature>
<dbReference type="EMBL" id="CACVKT020005624">
    <property type="protein sequence ID" value="CAC5396520.1"/>
    <property type="molecule type" value="Genomic_DNA"/>
</dbReference>
<reference evidence="2 3" key="1">
    <citation type="submission" date="2020-06" db="EMBL/GenBank/DDBJ databases">
        <authorList>
            <person name="Li R."/>
            <person name="Bekaert M."/>
        </authorList>
    </citation>
    <scope>NUCLEOTIDE SEQUENCE [LARGE SCALE GENOMIC DNA]</scope>
    <source>
        <strain evidence="3">wild</strain>
    </source>
</reference>
<dbReference type="AlphaFoldDB" id="A0A6J8CNU1"/>
<protein>
    <submittedName>
        <fullName evidence="2">Uncharacterized protein</fullName>
    </submittedName>
</protein>
<evidence type="ECO:0000313" key="2">
    <source>
        <dbReference type="EMBL" id="CAC5396520.1"/>
    </source>
</evidence>